<evidence type="ECO:0000313" key="2">
    <source>
        <dbReference type="EMBL" id="ORE88802.1"/>
    </source>
</evidence>
<dbReference type="Proteomes" id="UP000192342">
    <property type="component" value="Unassembled WGS sequence"/>
</dbReference>
<comment type="caution">
    <text evidence="2">The sequence shown here is derived from an EMBL/GenBank/DDBJ whole genome shotgun (WGS) entry which is preliminary data.</text>
</comment>
<dbReference type="AlphaFoldDB" id="A0A1Y1SGL0"/>
<reference evidence="2 3" key="1">
    <citation type="submission" date="2013-04" db="EMBL/GenBank/DDBJ databases">
        <title>Oceanococcus atlanticus 22II-S10r2 Genome Sequencing.</title>
        <authorList>
            <person name="Lai Q."/>
            <person name="Li G."/>
            <person name="Shao Z."/>
        </authorList>
    </citation>
    <scope>NUCLEOTIDE SEQUENCE [LARGE SCALE GENOMIC DNA]</scope>
    <source>
        <strain evidence="2 3">22II-S10r2</strain>
    </source>
</reference>
<organism evidence="2 3">
    <name type="scientific">Oceanococcus atlanticus</name>
    <dbReference type="NCBI Taxonomy" id="1317117"/>
    <lineage>
        <taxon>Bacteria</taxon>
        <taxon>Pseudomonadati</taxon>
        <taxon>Pseudomonadota</taxon>
        <taxon>Gammaproteobacteria</taxon>
        <taxon>Chromatiales</taxon>
        <taxon>Oceanococcaceae</taxon>
        <taxon>Oceanococcus</taxon>
    </lineage>
</organism>
<dbReference type="GO" id="GO:0005506">
    <property type="term" value="F:iron ion binding"/>
    <property type="evidence" value="ECO:0007669"/>
    <property type="project" value="InterPro"/>
</dbReference>
<dbReference type="GO" id="GO:0008610">
    <property type="term" value="P:lipid biosynthetic process"/>
    <property type="evidence" value="ECO:0007669"/>
    <property type="project" value="InterPro"/>
</dbReference>
<evidence type="ECO:0000259" key="1">
    <source>
        <dbReference type="Pfam" id="PF04116"/>
    </source>
</evidence>
<keyword evidence="3" id="KW-1185">Reference proteome</keyword>
<proteinExistence type="predicted"/>
<dbReference type="Pfam" id="PF04116">
    <property type="entry name" value="FA_hydroxylase"/>
    <property type="match status" value="1"/>
</dbReference>
<sequence>MVMVFIWRPSWLLGVAELHRWHHKRDYEDAEVNFGEVWMIWDHLFGSFMTRRKLPAPASLGSSMNASRMAI</sequence>
<gene>
    <name evidence="2" type="ORF">ATO7_02965</name>
</gene>
<accession>A0A1Y1SGL0</accession>
<evidence type="ECO:0000313" key="3">
    <source>
        <dbReference type="Proteomes" id="UP000192342"/>
    </source>
</evidence>
<dbReference type="STRING" id="1317117.ATO7_02965"/>
<name>A0A1Y1SGL0_9GAMM</name>
<protein>
    <recommendedName>
        <fullName evidence="1">Fatty acid hydroxylase domain-containing protein</fullName>
    </recommendedName>
</protein>
<feature type="domain" description="Fatty acid hydroxylase" evidence="1">
    <location>
        <begin position="6"/>
        <end position="47"/>
    </location>
</feature>
<dbReference type="EMBL" id="AQQV01000001">
    <property type="protein sequence ID" value="ORE88802.1"/>
    <property type="molecule type" value="Genomic_DNA"/>
</dbReference>
<dbReference type="GO" id="GO:0016491">
    <property type="term" value="F:oxidoreductase activity"/>
    <property type="evidence" value="ECO:0007669"/>
    <property type="project" value="InterPro"/>
</dbReference>
<dbReference type="InterPro" id="IPR006694">
    <property type="entry name" value="Fatty_acid_hydroxylase"/>
</dbReference>